<evidence type="ECO:0000259" key="2">
    <source>
        <dbReference type="PROSITE" id="PS50157"/>
    </source>
</evidence>
<keyword evidence="4" id="KW-1185">Reference proteome</keyword>
<keyword evidence="1" id="KW-0479">Metal-binding</keyword>
<dbReference type="GO" id="GO:0010090">
    <property type="term" value="P:trichome morphogenesis"/>
    <property type="evidence" value="ECO:0007669"/>
    <property type="project" value="InterPro"/>
</dbReference>
<dbReference type="InterPro" id="IPR036236">
    <property type="entry name" value="Znf_C2H2_sf"/>
</dbReference>
<dbReference type="GO" id="GO:0009740">
    <property type="term" value="P:gibberellic acid mediated signaling pathway"/>
    <property type="evidence" value="ECO:0007669"/>
    <property type="project" value="TreeGrafter"/>
</dbReference>
<dbReference type="GO" id="GO:0000976">
    <property type="term" value="F:transcription cis-regulatory region binding"/>
    <property type="evidence" value="ECO:0007669"/>
    <property type="project" value="TreeGrafter"/>
</dbReference>
<dbReference type="Proteomes" id="UP001415857">
    <property type="component" value="Unassembled WGS sequence"/>
</dbReference>
<dbReference type="GO" id="GO:0005634">
    <property type="term" value="C:nucleus"/>
    <property type="evidence" value="ECO:0007669"/>
    <property type="project" value="TreeGrafter"/>
</dbReference>
<dbReference type="PANTHER" id="PTHR46353">
    <property type="entry name" value="ZINC FINGER PROTEIN 5"/>
    <property type="match status" value="1"/>
</dbReference>
<dbReference type="PROSITE" id="PS00028">
    <property type="entry name" value="ZINC_FINGER_C2H2_1"/>
    <property type="match status" value="1"/>
</dbReference>
<gene>
    <name evidence="3" type="ORF">L1049_017079</name>
</gene>
<proteinExistence type="predicted"/>
<keyword evidence="1" id="KW-0862">Zinc</keyword>
<dbReference type="Gene3D" id="3.30.160.60">
    <property type="entry name" value="Classic Zinc Finger"/>
    <property type="match status" value="1"/>
</dbReference>
<evidence type="ECO:0000313" key="4">
    <source>
        <dbReference type="Proteomes" id="UP001415857"/>
    </source>
</evidence>
<organism evidence="3 4">
    <name type="scientific">Liquidambar formosana</name>
    <name type="common">Formosan gum</name>
    <dbReference type="NCBI Taxonomy" id="63359"/>
    <lineage>
        <taxon>Eukaryota</taxon>
        <taxon>Viridiplantae</taxon>
        <taxon>Streptophyta</taxon>
        <taxon>Embryophyta</taxon>
        <taxon>Tracheophyta</taxon>
        <taxon>Spermatophyta</taxon>
        <taxon>Magnoliopsida</taxon>
        <taxon>eudicotyledons</taxon>
        <taxon>Gunneridae</taxon>
        <taxon>Pentapetalae</taxon>
        <taxon>Saxifragales</taxon>
        <taxon>Altingiaceae</taxon>
        <taxon>Liquidambar</taxon>
    </lineage>
</organism>
<dbReference type="AlphaFoldDB" id="A0AAP0S7K4"/>
<dbReference type="GO" id="GO:0008270">
    <property type="term" value="F:zinc ion binding"/>
    <property type="evidence" value="ECO:0007669"/>
    <property type="project" value="UniProtKB-KW"/>
</dbReference>
<name>A0AAP0S7K4_LIQFO</name>
<reference evidence="3 4" key="1">
    <citation type="journal article" date="2024" name="Plant J.">
        <title>Genome sequences and population genomics reveal climatic adaptation and genomic divergence between two closely related sweetgum species.</title>
        <authorList>
            <person name="Xu W.Q."/>
            <person name="Ren C.Q."/>
            <person name="Zhang X.Y."/>
            <person name="Comes H.P."/>
            <person name="Liu X.H."/>
            <person name="Li Y.G."/>
            <person name="Kettle C.J."/>
            <person name="Jalonen R."/>
            <person name="Gaisberger H."/>
            <person name="Ma Y.Z."/>
            <person name="Qiu Y.X."/>
        </authorList>
    </citation>
    <scope>NUCLEOTIDE SEQUENCE [LARGE SCALE GENOMIC DNA]</scope>
    <source>
        <strain evidence="3">Hangzhou</strain>
    </source>
</reference>
<dbReference type="EMBL" id="JBBPBK010000003">
    <property type="protein sequence ID" value="KAK9288619.1"/>
    <property type="molecule type" value="Genomic_DNA"/>
</dbReference>
<dbReference type="PANTHER" id="PTHR46353:SF23">
    <property type="entry name" value="C2H2 ZINC FINGER-CONTAINING PROTEIN-RELATED"/>
    <property type="match status" value="1"/>
</dbReference>
<dbReference type="GO" id="GO:0003700">
    <property type="term" value="F:DNA-binding transcription factor activity"/>
    <property type="evidence" value="ECO:0007669"/>
    <property type="project" value="TreeGrafter"/>
</dbReference>
<accession>A0AAP0S7K4</accession>
<feature type="domain" description="C2H2-type" evidence="2">
    <location>
        <begin position="40"/>
        <end position="67"/>
    </location>
</feature>
<dbReference type="SUPFAM" id="SSF57667">
    <property type="entry name" value="beta-beta-alpha zinc fingers"/>
    <property type="match status" value="1"/>
</dbReference>
<protein>
    <recommendedName>
        <fullName evidence="2">C2H2-type domain-containing protein</fullName>
    </recommendedName>
</protein>
<dbReference type="GO" id="GO:0009736">
    <property type="term" value="P:cytokinin-activated signaling pathway"/>
    <property type="evidence" value="ECO:0007669"/>
    <property type="project" value="TreeGrafter"/>
</dbReference>
<evidence type="ECO:0000256" key="1">
    <source>
        <dbReference type="PROSITE-ProRule" id="PRU00042"/>
    </source>
</evidence>
<dbReference type="InterPro" id="IPR044299">
    <property type="entry name" value="GIS3/ZFP5/ZFP6"/>
</dbReference>
<evidence type="ECO:0000313" key="3">
    <source>
        <dbReference type="EMBL" id="KAK9288619.1"/>
    </source>
</evidence>
<keyword evidence="1" id="KW-0863">Zinc-finger</keyword>
<comment type="caution">
    <text evidence="3">The sequence shown here is derived from an EMBL/GenBank/DDBJ whole genome shotgun (WGS) entry which is preliminary data.</text>
</comment>
<sequence>MAESSTRDKSPSMLRLFGFTVRGCGDAPVTAEPNADTRKFECQFCSRGFANSQALGGHQNAHKRERQVAKRAQFETDQHHHRRFASAVPMFEGDVARSGPLVYSSGPTSITSGAGANAARFRSPAPMLYGMSPKGPYRYFGGRPRQFPAVGPNFEPFVAEGNGGVDVDLHL</sequence>
<dbReference type="PROSITE" id="PS50157">
    <property type="entry name" value="ZINC_FINGER_C2H2_2"/>
    <property type="match status" value="1"/>
</dbReference>
<dbReference type="InterPro" id="IPR013087">
    <property type="entry name" value="Znf_C2H2_type"/>
</dbReference>